<organism evidence="1 2">
    <name type="scientific">Oryctolagus cuniculus</name>
    <name type="common">Rabbit</name>
    <dbReference type="NCBI Taxonomy" id="9986"/>
    <lineage>
        <taxon>Eukaryota</taxon>
        <taxon>Metazoa</taxon>
        <taxon>Chordata</taxon>
        <taxon>Craniata</taxon>
        <taxon>Vertebrata</taxon>
        <taxon>Euteleostomi</taxon>
        <taxon>Mammalia</taxon>
        <taxon>Eutheria</taxon>
        <taxon>Euarchontoglires</taxon>
        <taxon>Glires</taxon>
        <taxon>Lagomorpha</taxon>
        <taxon>Leporidae</taxon>
        <taxon>Oryctolagus</taxon>
    </lineage>
</organism>
<protein>
    <submittedName>
        <fullName evidence="1">Uncharacterized protein</fullName>
    </submittedName>
</protein>
<keyword evidence="2" id="KW-1185">Reference proteome</keyword>
<reference evidence="1" key="3">
    <citation type="submission" date="2025-09" db="UniProtKB">
        <authorList>
            <consortium name="Ensembl"/>
        </authorList>
    </citation>
    <scope>IDENTIFICATION</scope>
    <source>
        <strain evidence="1">Thorbecke</strain>
    </source>
</reference>
<proteinExistence type="predicted"/>
<name>A0A5F9DCK9_RABIT</name>
<dbReference type="Ensembl" id="ENSOCUT00000062593.1">
    <property type="protein sequence ID" value="ENSOCUP00000043957.1"/>
    <property type="gene ID" value="ENSOCUG00000032800.1"/>
</dbReference>
<reference evidence="1" key="2">
    <citation type="submission" date="2025-08" db="UniProtKB">
        <authorList>
            <consortium name="Ensembl"/>
        </authorList>
    </citation>
    <scope>IDENTIFICATION</scope>
    <source>
        <strain evidence="1">Thorbecke</strain>
    </source>
</reference>
<dbReference type="Bgee" id="ENSOCUG00000032800">
    <property type="expression patterns" value="Expressed in blood and 15 other cell types or tissues"/>
</dbReference>
<accession>A0A5F9DCK9</accession>
<dbReference type="AlphaFoldDB" id="A0A5F9DCK9"/>
<dbReference type="InParanoid" id="A0A5F9DCK9"/>
<evidence type="ECO:0000313" key="2">
    <source>
        <dbReference type="Proteomes" id="UP000001811"/>
    </source>
</evidence>
<sequence length="98" mass="10734">HWFTPQMATIAETGKMQEPSGPGVLWLRTVPSAGTTLWIFSCFAPLLHLSLAQNMAGVSLGQQRVGVPKVWALEKENSSIKLNCFVVHFLTCPPVSQL</sequence>
<dbReference type="EMBL" id="AAGW02042819">
    <property type="status" value="NOT_ANNOTATED_CDS"/>
    <property type="molecule type" value="Genomic_DNA"/>
</dbReference>
<reference evidence="1 2" key="1">
    <citation type="journal article" date="2011" name="Nature">
        <title>A high-resolution map of human evolutionary constraint using 29 mammals.</title>
        <authorList>
            <person name="Lindblad-Toh K."/>
            <person name="Garber M."/>
            <person name="Zuk O."/>
            <person name="Lin M.F."/>
            <person name="Parker B.J."/>
            <person name="Washietl S."/>
            <person name="Kheradpour P."/>
            <person name="Ernst J."/>
            <person name="Jordan G."/>
            <person name="Mauceli E."/>
            <person name="Ward L.D."/>
            <person name="Lowe C.B."/>
            <person name="Holloway A.K."/>
            <person name="Clamp M."/>
            <person name="Gnerre S."/>
            <person name="Alfoldi J."/>
            <person name="Beal K."/>
            <person name="Chang J."/>
            <person name="Clawson H."/>
            <person name="Cuff J."/>
            <person name="Di Palma F."/>
            <person name="Fitzgerald S."/>
            <person name="Flicek P."/>
            <person name="Guttman M."/>
            <person name="Hubisz M.J."/>
            <person name="Jaffe D.B."/>
            <person name="Jungreis I."/>
            <person name="Kent W.J."/>
            <person name="Kostka D."/>
            <person name="Lara M."/>
            <person name="Martins A.L."/>
            <person name="Massingham T."/>
            <person name="Moltke I."/>
            <person name="Raney B.J."/>
            <person name="Rasmussen M.D."/>
            <person name="Robinson J."/>
            <person name="Stark A."/>
            <person name="Vilella A.J."/>
            <person name="Wen J."/>
            <person name="Xie X."/>
            <person name="Zody M.C."/>
            <person name="Baldwin J."/>
            <person name="Bloom T."/>
            <person name="Chin C.W."/>
            <person name="Heiman D."/>
            <person name="Nicol R."/>
            <person name="Nusbaum C."/>
            <person name="Young S."/>
            <person name="Wilkinson J."/>
            <person name="Worley K.C."/>
            <person name="Kovar C.L."/>
            <person name="Muzny D.M."/>
            <person name="Gibbs R.A."/>
            <person name="Cree A."/>
            <person name="Dihn H.H."/>
            <person name="Fowler G."/>
            <person name="Jhangiani S."/>
            <person name="Joshi V."/>
            <person name="Lee S."/>
            <person name="Lewis L.R."/>
            <person name="Nazareth L.V."/>
            <person name="Okwuonu G."/>
            <person name="Santibanez J."/>
            <person name="Warren W.C."/>
            <person name="Mardis E.R."/>
            <person name="Weinstock G.M."/>
            <person name="Wilson R.K."/>
            <person name="Delehaunty K."/>
            <person name="Dooling D."/>
            <person name="Fronik C."/>
            <person name="Fulton L."/>
            <person name="Fulton B."/>
            <person name="Graves T."/>
            <person name="Minx P."/>
            <person name="Sodergren E."/>
            <person name="Birney E."/>
            <person name="Margulies E.H."/>
            <person name="Herrero J."/>
            <person name="Green E.D."/>
            <person name="Haussler D."/>
            <person name="Siepel A."/>
            <person name="Goldman N."/>
            <person name="Pollard K.S."/>
            <person name="Pedersen J.S."/>
            <person name="Lander E.S."/>
            <person name="Kellis M."/>
        </authorList>
    </citation>
    <scope>NUCLEOTIDE SEQUENCE [LARGE SCALE GENOMIC DNA]</scope>
    <source>
        <strain evidence="1 2">Thorbecke inbred</strain>
    </source>
</reference>
<dbReference type="Proteomes" id="UP000001811">
    <property type="component" value="Chromosome 7"/>
</dbReference>
<evidence type="ECO:0000313" key="1">
    <source>
        <dbReference type="Ensembl" id="ENSOCUP00000043957.1"/>
    </source>
</evidence>